<accession>A0A437GY28</accession>
<sequence length="248" mass="27797">MTYPAQWHQTYGDKTGASARAILPPLLRLFDAHSLLEVGCGNGHWTQSARDVGIDDYNVVDGPWNNREHLLVENDRFIEANLSVPLKLGRRYDMAICLEVAEHVQQASAATLVASLCDAADVVLFGAAIPLQGGYGHINEQWPSWWRDLFAARGYRAFDLVRPRHWDDASIHYWYRQNTFVYVRESDAAALATAQEAERESGGALALFDAVHPEKYIEMASYESIAMKKLLRRLPGWALRRIGIGGGD</sequence>
<dbReference type="Proteomes" id="UP000283003">
    <property type="component" value="Unassembled WGS sequence"/>
</dbReference>
<dbReference type="Gene3D" id="3.40.50.150">
    <property type="entry name" value="Vaccinia Virus protein VP39"/>
    <property type="match status" value="1"/>
</dbReference>
<evidence type="ECO:0000313" key="1">
    <source>
        <dbReference type="EMBL" id="RVQ67591.1"/>
    </source>
</evidence>
<keyword evidence="2" id="KW-1185">Reference proteome</keyword>
<dbReference type="CDD" id="cd02440">
    <property type="entry name" value="AdoMet_MTases"/>
    <property type="match status" value="1"/>
</dbReference>
<dbReference type="OrthoDB" id="9791837at2"/>
<proteinExistence type="predicted"/>
<organism evidence="1 2">
    <name type="scientific">Croceicoccus ponticola</name>
    <dbReference type="NCBI Taxonomy" id="2217664"/>
    <lineage>
        <taxon>Bacteria</taxon>
        <taxon>Pseudomonadati</taxon>
        <taxon>Pseudomonadota</taxon>
        <taxon>Alphaproteobacteria</taxon>
        <taxon>Sphingomonadales</taxon>
        <taxon>Erythrobacteraceae</taxon>
        <taxon>Croceicoccus</taxon>
    </lineage>
</organism>
<protein>
    <submittedName>
        <fullName evidence="1">Methyltransferase domain-containing protein</fullName>
    </submittedName>
</protein>
<dbReference type="AlphaFoldDB" id="A0A437GY28"/>
<evidence type="ECO:0000313" key="2">
    <source>
        <dbReference type="Proteomes" id="UP000283003"/>
    </source>
</evidence>
<dbReference type="EMBL" id="RXOL01000002">
    <property type="protein sequence ID" value="RVQ67591.1"/>
    <property type="molecule type" value="Genomic_DNA"/>
</dbReference>
<dbReference type="GO" id="GO:0032259">
    <property type="term" value="P:methylation"/>
    <property type="evidence" value="ECO:0007669"/>
    <property type="project" value="UniProtKB-KW"/>
</dbReference>
<dbReference type="GO" id="GO:0008168">
    <property type="term" value="F:methyltransferase activity"/>
    <property type="evidence" value="ECO:0007669"/>
    <property type="project" value="UniProtKB-KW"/>
</dbReference>
<reference evidence="1 2" key="1">
    <citation type="submission" date="2018-12" db="EMBL/GenBank/DDBJ databases">
        <title>Croceicoccus ponticola sp. nov., a lipolytic bacterium isolated from seawater.</title>
        <authorList>
            <person name="Yoon J.-H."/>
        </authorList>
    </citation>
    <scope>NUCLEOTIDE SEQUENCE [LARGE SCALE GENOMIC DNA]</scope>
    <source>
        <strain evidence="1 2">GM-16</strain>
    </source>
</reference>
<keyword evidence="1" id="KW-0489">Methyltransferase</keyword>
<dbReference type="InterPro" id="IPR029063">
    <property type="entry name" value="SAM-dependent_MTases_sf"/>
</dbReference>
<comment type="caution">
    <text evidence="1">The sequence shown here is derived from an EMBL/GenBank/DDBJ whole genome shotgun (WGS) entry which is preliminary data.</text>
</comment>
<dbReference type="RefSeq" id="WP_127612099.1">
    <property type="nucleotide sequence ID" value="NZ_RXOL01000002.1"/>
</dbReference>
<dbReference type="SUPFAM" id="SSF53335">
    <property type="entry name" value="S-adenosyl-L-methionine-dependent methyltransferases"/>
    <property type="match status" value="1"/>
</dbReference>
<gene>
    <name evidence="1" type="ORF">EKN06_06485</name>
</gene>
<dbReference type="Pfam" id="PF13489">
    <property type="entry name" value="Methyltransf_23"/>
    <property type="match status" value="1"/>
</dbReference>
<name>A0A437GY28_9SPHN</name>
<keyword evidence="1" id="KW-0808">Transferase</keyword>